<organism evidence="3 4">
    <name type="scientific">Legionella pneumophila</name>
    <dbReference type="NCBI Taxonomy" id="446"/>
    <lineage>
        <taxon>Bacteria</taxon>
        <taxon>Pseudomonadati</taxon>
        <taxon>Pseudomonadota</taxon>
        <taxon>Gammaproteobacteria</taxon>
        <taxon>Legionellales</taxon>
        <taxon>Legionellaceae</taxon>
        <taxon>Legionella</taxon>
    </lineage>
</organism>
<gene>
    <name evidence="3" type="primary">ceg28</name>
    <name evidence="3" type="ORF">JBJ86_05545</name>
</gene>
<evidence type="ECO:0000313" key="3">
    <source>
        <dbReference type="EMBL" id="HAU1879719.1"/>
    </source>
</evidence>
<keyword evidence="1" id="KW-0175">Coiled coil</keyword>
<feature type="region of interest" description="Disordered" evidence="2">
    <location>
        <begin position="1109"/>
        <end position="1167"/>
    </location>
</feature>
<protein>
    <submittedName>
        <fullName evidence="3">Dot/Icm T4SS effector Ceg28</fullName>
    </submittedName>
</protein>
<reference evidence="3" key="2">
    <citation type="submission" date="2019-10" db="EMBL/GenBank/DDBJ databases">
        <authorList>
            <consortium name="NCBI Pathogen Detection Project"/>
        </authorList>
    </citation>
    <scope>NUCLEOTIDE SEQUENCE</scope>
    <source>
        <strain evidence="3">AZ00058701</strain>
    </source>
</reference>
<proteinExistence type="predicted"/>
<feature type="compositionally biased region" description="Polar residues" evidence="2">
    <location>
        <begin position="948"/>
        <end position="959"/>
    </location>
</feature>
<feature type="compositionally biased region" description="Basic and acidic residues" evidence="2">
    <location>
        <begin position="1109"/>
        <end position="1152"/>
    </location>
</feature>
<evidence type="ECO:0000313" key="4">
    <source>
        <dbReference type="Proteomes" id="UP000866496"/>
    </source>
</evidence>
<sequence length="1167" mass="130787">MILEEYIRMAKNKEFFDALEEIAESAKNDETLRNELAKVLDDILKTDPSDPEAFRKIVAEHQEFWDEHDPSLMEFNEGRFFGKSRKQYLKSDDFLNSTDPTYNFQKLHQFAAEQRVKLGLEKSDTDTLVAILKNNPEECRAYIESKKPGLGNFSEGNVHGWLKEEYTPTIPPKAINKSTGVLSDEAIKRIKEQARDLLLLKLINSSGNTQLLKDLRDAMSKPEAERAANALGFPTEGNGVLFLSREVVDALEERVEKLEQEAAKRGFDSYVQSLSHNALLAKKNGLESTTAAGFKNSLDEPYKTYLPESEWERAQGVLGARYLQAVLSSGTQNLKDALNAKDANALITELKKPALLGPHDYIDKAVTEENLGSLKKNMMKSFINNIKDETNLKALDALKALDGAKNLDKFKEVLGKLGITPADWVKDTDLKDMKQWARARQFELEINRVSSLGSGAHSKLMSTLTKLPVEKQREILAKPQQLRHLMNAYESHVAEHYLGKNASGIAELLTENKRLEGFRAIHNAEVARVLANFKPEITLNDKQVAAINQALTTANSNPNTYTQATDYKILIDAIKTQSGSVNQKDFYNAFNLNDDGRAFTSSTPRKDEMSKQQQHNQHIYAEYNSTSNSGNKKLLAVLLSIEKPVTFSKDIVNRFLRPLKDSETPQDYADTLFGENPTNPANKKFKDDLLRELTPTVFNEIKNDLRKQELLDTNPAHVMTAIKALSTELESIKGITGPIRTNADKLKFINDIDPVHLYNPTFQGTARSKAAQMKERYEGLSRDCGLVVDQLRRQVVALEGHLKSLPKEGEFKAAGLTLEQKAEIKKLRTDLEAELSAVREDLDFYKKIQGKLETIVKEVDVAAKGKMHYYYNSEGIKRHPPVSRDQIPPLPNVPNPSLRSSTTATTGSNGRIQEFLVGEKIPEGQIVVVDVSHKTAPKSGAPVETIGRYTQDNNVPDQVTSKKGEISKVPGSKFEILQFPTQVPPPNPPSGDPLVEAKVNFSMAMAADILASLDSPPTKDKPIRLRGSNPEELEYLYTALVILGEKNPKFKFNRDAIEVNSAVFHPDNVKGRLWGFSSNSLYSQVFTNTGLTETQNIIQSKIKHMQQMTDEKFSPQKEREKVDSKVQEITDKQSKMKKELNPVHKTTERTIEQEGPAPESPSTGMRK</sequence>
<accession>A0AAN5PH15</accession>
<dbReference type="EMBL" id="DACWHX010000006">
    <property type="protein sequence ID" value="HAU1879719.1"/>
    <property type="molecule type" value="Genomic_DNA"/>
</dbReference>
<feature type="region of interest" description="Disordered" evidence="2">
    <location>
        <begin position="937"/>
        <end position="965"/>
    </location>
</feature>
<feature type="coiled-coil region" evidence="1">
    <location>
        <begin position="821"/>
        <end position="848"/>
    </location>
</feature>
<reference evidence="3" key="1">
    <citation type="journal article" date="2018" name="Genome Biol.">
        <title>SKESA: strategic k-mer extension for scrupulous assemblies.</title>
        <authorList>
            <person name="Souvorov A."/>
            <person name="Agarwala R."/>
            <person name="Lipman D.J."/>
        </authorList>
    </citation>
    <scope>NUCLEOTIDE SEQUENCE</scope>
    <source>
        <strain evidence="3">AZ00058701</strain>
    </source>
</reference>
<dbReference type="RefSeq" id="WP_010948017.1">
    <property type="nucleotide sequence ID" value="NZ_CCZO01000015.1"/>
</dbReference>
<comment type="caution">
    <text evidence="3">The sequence shown here is derived from an EMBL/GenBank/DDBJ whole genome shotgun (WGS) entry which is preliminary data.</text>
</comment>
<name>A0AAN5PH15_LEGPN</name>
<dbReference type="AlphaFoldDB" id="A0AAN5PH15"/>
<dbReference type="SMR" id="A0AAN5PH15"/>
<dbReference type="GeneID" id="57036302"/>
<dbReference type="Proteomes" id="UP000866496">
    <property type="component" value="Unassembled WGS sequence"/>
</dbReference>
<evidence type="ECO:0000256" key="1">
    <source>
        <dbReference type="SAM" id="Coils"/>
    </source>
</evidence>
<feature type="coiled-coil region" evidence="1">
    <location>
        <begin position="241"/>
        <end position="268"/>
    </location>
</feature>
<evidence type="ECO:0000256" key="2">
    <source>
        <dbReference type="SAM" id="MobiDB-lite"/>
    </source>
</evidence>